<evidence type="ECO:0000259" key="3">
    <source>
        <dbReference type="PROSITE" id="PS50937"/>
    </source>
</evidence>
<dbReference type="RefSeq" id="WP_068055831.1">
    <property type="nucleotide sequence ID" value="NZ_JBEYCD010000015.1"/>
</dbReference>
<dbReference type="PANTHER" id="PTHR30204:SF97">
    <property type="entry name" value="MERR FAMILY REGULATORY PROTEIN"/>
    <property type="match status" value="1"/>
</dbReference>
<evidence type="ECO:0000313" key="5">
    <source>
        <dbReference type="Proteomes" id="UP001611415"/>
    </source>
</evidence>
<dbReference type="Proteomes" id="UP001611415">
    <property type="component" value="Unassembled WGS sequence"/>
</dbReference>
<feature type="region of interest" description="Disordered" evidence="2">
    <location>
        <begin position="116"/>
        <end position="135"/>
    </location>
</feature>
<dbReference type="InterPro" id="IPR009061">
    <property type="entry name" value="DNA-bd_dom_put_sf"/>
</dbReference>
<evidence type="ECO:0000313" key="4">
    <source>
        <dbReference type="EMBL" id="MFI2473656.1"/>
    </source>
</evidence>
<dbReference type="Gene3D" id="1.10.1660.10">
    <property type="match status" value="1"/>
</dbReference>
<accession>A0ABW7WXY2</accession>
<dbReference type="InterPro" id="IPR000551">
    <property type="entry name" value="MerR-type_HTH_dom"/>
</dbReference>
<dbReference type="EMBL" id="JBIRYO010000005">
    <property type="protein sequence ID" value="MFI2473656.1"/>
    <property type="molecule type" value="Genomic_DNA"/>
</dbReference>
<dbReference type="PRINTS" id="PR00040">
    <property type="entry name" value="HTHMERR"/>
</dbReference>
<dbReference type="PROSITE" id="PS00552">
    <property type="entry name" value="HTH_MERR_1"/>
    <property type="match status" value="1"/>
</dbReference>
<keyword evidence="1" id="KW-0238">DNA-binding</keyword>
<dbReference type="PROSITE" id="PS50937">
    <property type="entry name" value="HTH_MERR_2"/>
    <property type="match status" value="1"/>
</dbReference>
<dbReference type="SMART" id="SM00422">
    <property type="entry name" value="HTH_MERR"/>
    <property type="match status" value="1"/>
</dbReference>
<gene>
    <name evidence="4" type="ORF">ACH49W_09800</name>
</gene>
<dbReference type="SUPFAM" id="SSF46955">
    <property type="entry name" value="Putative DNA-binding domain"/>
    <property type="match status" value="1"/>
</dbReference>
<dbReference type="InterPro" id="IPR047057">
    <property type="entry name" value="MerR_fam"/>
</dbReference>
<dbReference type="PANTHER" id="PTHR30204">
    <property type="entry name" value="REDOX-CYCLING DRUG-SENSING TRANSCRIPTIONAL ACTIVATOR SOXR"/>
    <property type="match status" value="1"/>
</dbReference>
<sequence length="135" mass="14770">MRIGELADRTGVSVRSLRYYEDKGMLAATRSSGGQREYPEAAVDRVNRIQEMFAAGLTSDTIAELLPCIHDTDGTPSAAATPFLVRKLTEERARIDRALRDLHSTCEVLDGVIRAAGGEAPPPEFHRAEDSATRK</sequence>
<name>A0ABW7WXY2_9NOCA</name>
<reference evidence="4 5" key="1">
    <citation type="submission" date="2024-10" db="EMBL/GenBank/DDBJ databases">
        <title>The Natural Products Discovery Center: Release of the First 8490 Sequenced Strains for Exploring Actinobacteria Biosynthetic Diversity.</title>
        <authorList>
            <person name="Kalkreuter E."/>
            <person name="Kautsar S.A."/>
            <person name="Yang D."/>
            <person name="Bader C.D."/>
            <person name="Teijaro C.N."/>
            <person name="Fluegel L."/>
            <person name="Davis C.M."/>
            <person name="Simpson J.R."/>
            <person name="Lauterbach L."/>
            <person name="Steele A.D."/>
            <person name="Gui C."/>
            <person name="Meng S."/>
            <person name="Li G."/>
            <person name="Viehrig K."/>
            <person name="Ye F."/>
            <person name="Su P."/>
            <person name="Kiefer A.F."/>
            <person name="Nichols A."/>
            <person name="Cepeda A.J."/>
            <person name="Yan W."/>
            <person name="Fan B."/>
            <person name="Jiang Y."/>
            <person name="Adhikari A."/>
            <person name="Zheng C.-J."/>
            <person name="Schuster L."/>
            <person name="Cowan T.M."/>
            <person name="Smanski M.J."/>
            <person name="Chevrette M.G."/>
            <person name="De Carvalho L.P.S."/>
            <person name="Shen B."/>
        </authorList>
    </citation>
    <scope>NUCLEOTIDE SEQUENCE [LARGE SCALE GENOMIC DNA]</scope>
    <source>
        <strain evidence="4 5">NPDC019275</strain>
    </source>
</reference>
<keyword evidence="5" id="KW-1185">Reference proteome</keyword>
<dbReference type="Pfam" id="PF13411">
    <property type="entry name" value="MerR_1"/>
    <property type="match status" value="1"/>
</dbReference>
<evidence type="ECO:0000256" key="1">
    <source>
        <dbReference type="ARBA" id="ARBA00023125"/>
    </source>
</evidence>
<comment type="caution">
    <text evidence="4">The sequence shown here is derived from an EMBL/GenBank/DDBJ whole genome shotgun (WGS) entry which is preliminary data.</text>
</comment>
<feature type="compositionally biased region" description="Basic and acidic residues" evidence="2">
    <location>
        <begin position="124"/>
        <end position="135"/>
    </location>
</feature>
<evidence type="ECO:0000256" key="2">
    <source>
        <dbReference type="SAM" id="MobiDB-lite"/>
    </source>
</evidence>
<organism evidence="4 5">
    <name type="scientific">Nocardia xishanensis</name>
    <dbReference type="NCBI Taxonomy" id="238964"/>
    <lineage>
        <taxon>Bacteria</taxon>
        <taxon>Bacillati</taxon>
        <taxon>Actinomycetota</taxon>
        <taxon>Actinomycetes</taxon>
        <taxon>Mycobacteriales</taxon>
        <taxon>Nocardiaceae</taxon>
        <taxon>Nocardia</taxon>
    </lineage>
</organism>
<proteinExistence type="predicted"/>
<protein>
    <submittedName>
        <fullName evidence="4">MerR family transcriptional regulator</fullName>
    </submittedName>
</protein>
<dbReference type="CDD" id="cd01282">
    <property type="entry name" value="HTH_MerR-like_sg3"/>
    <property type="match status" value="1"/>
</dbReference>
<feature type="domain" description="HTH merR-type" evidence="3">
    <location>
        <begin position="1"/>
        <end position="68"/>
    </location>
</feature>